<evidence type="ECO:0000313" key="2">
    <source>
        <dbReference type="EMBL" id="EAX96964.1"/>
    </source>
</evidence>
<protein>
    <submittedName>
        <fullName evidence="2">Uncharacterized protein</fullName>
    </submittedName>
</protein>
<evidence type="ECO:0000313" key="3">
    <source>
        <dbReference type="Proteomes" id="UP000001542"/>
    </source>
</evidence>
<dbReference type="VEuPathDB" id="TrichDB:TVAG_414450"/>
<sequence length="131" mass="15789">MFLFFFSLLSSVHCEEEVENKPPFKLPLSPEEHMQKMNQMKEKIENYRSQKRKLIEELEEVRDKIHKAKQDGADFAELEKEQKEVRQKIIDLDSEFRQTRSKIFRDDLSYDKQIHNRVDPQVVASKEEKSF</sequence>
<keyword evidence="1" id="KW-0175">Coiled coil</keyword>
<evidence type="ECO:0000256" key="1">
    <source>
        <dbReference type="SAM" id="Coils"/>
    </source>
</evidence>
<accession>A2FDR4</accession>
<dbReference type="VEuPathDB" id="TrichDB:TVAGG3_0563170"/>
<organism evidence="2 3">
    <name type="scientific">Trichomonas vaginalis (strain ATCC PRA-98 / G3)</name>
    <dbReference type="NCBI Taxonomy" id="412133"/>
    <lineage>
        <taxon>Eukaryota</taxon>
        <taxon>Metamonada</taxon>
        <taxon>Parabasalia</taxon>
        <taxon>Trichomonadida</taxon>
        <taxon>Trichomonadidae</taxon>
        <taxon>Trichomonas</taxon>
    </lineage>
</organism>
<feature type="coiled-coil region" evidence="1">
    <location>
        <begin position="37"/>
        <end position="95"/>
    </location>
</feature>
<reference evidence="2" key="1">
    <citation type="submission" date="2006-10" db="EMBL/GenBank/DDBJ databases">
        <authorList>
            <person name="Amadeo P."/>
            <person name="Zhao Q."/>
            <person name="Wortman J."/>
            <person name="Fraser-Liggett C."/>
            <person name="Carlton J."/>
        </authorList>
    </citation>
    <scope>NUCLEOTIDE SEQUENCE</scope>
    <source>
        <strain evidence="2">G3</strain>
    </source>
</reference>
<dbReference type="AlphaFoldDB" id="A2FDR4"/>
<dbReference type="EMBL" id="DS113736">
    <property type="protein sequence ID" value="EAX96964.1"/>
    <property type="molecule type" value="Genomic_DNA"/>
</dbReference>
<gene>
    <name evidence="2" type="ORF">TVAG_414450</name>
</gene>
<reference evidence="2" key="2">
    <citation type="journal article" date="2007" name="Science">
        <title>Draft genome sequence of the sexually transmitted pathogen Trichomonas vaginalis.</title>
        <authorList>
            <person name="Carlton J.M."/>
            <person name="Hirt R.P."/>
            <person name="Silva J.C."/>
            <person name="Delcher A.L."/>
            <person name="Schatz M."/>
            <person name="Zhao Q."/>
            <person name="Wortman J.R."/>
            <person name="Bidwell S.L."/>
            <person name="Alsmark U.C.M."/>
            <person name="Besteiro S."/>
            <person name="Sicheritz-Ponten T."/>
            <person name="Noel C.J."/>
            <person name="Dacks J.B."/>
            <person name="Foster P.G."/>
            <person name="Simillion C."/>
            <person name="Van de Peer Y."/>
            <person name="Miranda-Saavedra D."/>
            <person name="Barton G.J."/>
            <person name="Westrop G.D."/>
            <person name="Mueller S."/>
            <person name="Dessi D."/>
            <person name="Fiori P.L."/>
            <person name="Ren Q."/>
            <person name="Paulsen I."/>
            <person name="Zhang H."/>
            <person name="Bastida-Corcuera F.D."/>
            <person name="Simoes-Barbosa A."/>
            <person name="Brown M.T."/>
            <person name="Hayes R.D."/>
            <person name="Mukherjee M."/>
            <person name="Okumura C.Y."/>
            <person name="Schneider R."/>
            <person name="Smith A.J."/>
            <person name="Vanacova S."/>
            <person name="Villalvazo M."/>
            <person name="Haas B.J."/>
            <person name="Pertea M."/>
            <person name="Feldblyum T.V."/>
            <person name="Utterback T.R."/>
            <person name="Shu C.L."/>
            <person name="Osoegawa K."/>
            <person name="de Jong P.J."/>
            <person name="Hrdy I."/>
            <person name="Horvathova L."/>
            <person name="Zubacova Z."/>
            <person name="Dolezal P."/>
            <person name="Malik S.B."/>
            <person name="Logsdon J.M. Jr."/>
            <person name="Henze K."/>
            <person name="Gupta A."/>
            <person name="Wang C.C."/>
            <person name="Dunne R.L."/>
            <person name="Upcroft J.A."/>
            <person name="Upcroft P."/>
            <person name="White O."/>
            <person name="Salzberg S.L."/>
            <person name="Tang P."/>
            <person name="Chiu C.-H."/>
            <person name="Lee Y.-S."/>
            <person name="Embley T.M."/>
            <person name="Coombs G.H."/>
            <person name="Mottram J.C."/>
            <person name="Tachezy J."/>
            <person name="Fraser-Liggett C.M."/>
            <person name="Johnson P.J."/>
        </authorList>
    </citation>
    <scope>NUCLEOTIDE SEQUENCE [LARGE SCALE GENOMIC DNA]</scope>
    <source>
        <strain evidence="2">G3</strain>
    </source>
</reference>
<dbReference type="KEGG" id="tva:4754741"/>
<keyword evidence="3" id="KW-1185">Reference proteome</keyword>
<dbReference type="InParanoid" id="A2FDR4"/>
<dbReference type="SMR" id="A2FDR4"/>
<dbReference type="RefSeq" id="XP_001309894.1">
    <property type="nucleotide sequence ID" value="XM_001309893.1"/>
</dbReference>
<proteinExistence type="predicted"/>
<name>A2FDR4_TRIV3</name>
<dbReference type="Proteomes" id="UP000001542">
    <property type="component" value="Unassembled WGS sequence"/>
</dbReference>